<gene>
    <name evidence="1" type="ORF">SDC9_138635</name>
</gene>
<evidence type="ECO:0000313" key="1">
    <source>
        <dbReference type="EMBL" id="MPM91504.1"/>
    </source>
</evidence>
<dbReference type="SMART" id="SM00028">
    <property type="entry name" value="TPR"/>
    <property type="match status" value="2"/>
</dbReference>
<dbReference type="SUPFAM" id="SSF48452">
    <property type="entry name" value="TPR-like"/>
    <property type="match status" value="1"/>
</dbReference>
<proteinExistence type="predicted"/>
<dbReference type="AlphaFoldDB" id="A0A645DPU8"/>
<dbReference type="PROSITE" id="PS50005">
    <property type="entry name" value="TPR"/>
    <property type="match status" value="1"/>
</dbReference>
<comment type="caution">
    <text evidence="1">The sequence shown here is derived from an EMBL/GenBank/DDBJ whole genome shotgun (WGS) entry which is preliminary data.</text>
</comment>
<dbReference type="EMBL" id="VSSQ01038549">
    <property type="protein sequence ID" value="MPM91504.1"/>
    <property type="molecule type" value="Genomic_DNA"/>
</dbReference>
<protein>
    <submittedName>
        <fullName evidence="1">Uncharacterized protein</fullName>
    </submittedName>
</protein>
<dbReference type="Gene3D" id="1.25.40.10">
    <property type="entry name" value="Tetratricopeptide repeat domain"/>
    <property type="match status" value="1"/>
</dbReference>
<reference evidence="1" key="1">
    <citation type="submission" date="2019-08" db="EMBL/GenBank/DDBJ databases">
        <authorList>
            <person name="Kucharzyk K."/>
            <person name="Murdoch R.W."/>
            <person name="Higgins S."/>
            <person name="Loffler F."/>
        </authorList>
    </citation>
    <scope>NUCLEOTIDE SEQUENCE</scope>
</reference>
<accession>A0A645DPU8</accession>
<organism evidence="1">
    <name type="scientific">bioreactor metagenome</name>
    <dbReference type="NCBI Taxonomy" id="1076179"/>
    <lineage>
        <taxon>unclassified sequences</taxon>
        <taxon>metagenomes</taxon>
        <taxon>ecological metagenomes</taxon>
    </lineage>
</organism>
<name>A0A645DPU8_9ZZZZ</name>
<dbReference type="InterPro" id="IPR011990">
    <property type="entry name" value="TPR-like_helical_dom_sf"/>
</dbReference>
<sequence>MQAIFCQGTCPDSALAPEAYREIAEMHDLLLISGQTEKAGMLLPQLLTEDVPVTSVMLWARCNDFDALRRILEAAMPDEVQALLKQRVLKKLLQDGHLETAQKLLDLSAVPTEEMTLALWSARSRDKLAELGRLSHRVNEERLETEESAESLAQFLEAVQARAGVESEKSVSTCGEMHAKIGVAFERLHKTREAMAAYLRALQRGPNALAEERLSVFWQSRDTFEMLLEKLPWVAQSGLFHARENFADYVRGLCCFGNEQLEQAYAWFDKAAAAQPDSPATACKLVICWLEEKKSEADALIKDIEPRSPVWAWCFTLLKGEILRRLGQGLSKNPDNGLLMAERESVLALNLPMAAL</sequence>
<dbReference type="InterPro" id="IPR019734">
    <property type="entry name" value="TPR_rpt"/>
</dbReference>